<evidence type="ECO:0000256" key="8">
    <source>
        <dbReference type="ARBA" id="ARBA00023316"/>
    </source>
</evidence>
<organism evidence="14 15">
    <name type="scientific">Enterococcus mundtii</name>
    <dbReference type="NCBI Taxonomy" id="53346"/>
    <lineage>
        <taxon>Bacteria</taxon>
        <taxon>Bacillati</taxon>
        <taxon>Bacillota</taxon>
        <taxon>Bacilli</taxon>
        <taxon>Lactobacillales</taxon>
        <taxon>Enterococcaceae</taxon>
        <taxon>Enterococcus</taxon>
    </lineage>
</organism>
<evidence type="ECO:0000256" key="10">
    <source>
        <dbReference type="PROSITE-ProRule" id="PRU01091"/>
    </source>
</evidence>
<keyword evidence="1" id="KW-0678">Repressor</keyword>
<feature type="DNA-binding region" description="OmpR/PhoB-type" evidence="10">
    <location>
        <begin position="122"/>
        <end position="216"/>
    </location>
</feature>
<gene>
    <name evidence="14" type="ORF">BTN92_07575</name>
    <name evidence="13" type="ORF">EMU01_12040</name>
</gene>
<dbReference type="CDD" id="cd17574">
    <property type="entry name" value="REC_OmpR"/>
    <property type="match status" value="1"/>
</dbReference>
<dbReference type="EMBL" id="BJWA01000006">
    <property type="protein sequence ID" value="GEL80060.1"/>
    <property type="molecule type" value="Genomic_DNA"/>
</dbReference>
<reference evidence="13 16" key="2">
    <citation type="submission" date="2019-07" db="EMBL/GenBank/DDBJ databases">
        <title>Whole genome shotgun sequence of Enterococcus mundtii NBRC 100490.</title>
        <authorList>
            <person name="Hosoyama A."/>
            <person name="Uohara A."/>
            <person name="Ohji S."/>
            <person name="Ichikawa N."/>
        </authorList>
    </citation>
    <scope>NUCLEOTIDE SEQUENCE [LARGE SCALE GENOMIC DNA]</scope>
    <source>
        <strain evidence="13 16">NBRC 100490</strain>
    </source>
</reference>
<dbReference type="RefSeq" id="WP_019723143.1">
    <property type="nucleotide sequence ID" value="NZ_BJWA01000006.1"/>
</dbReference>
<dbReference type="PROSITE" id="PS51755">
    <property type="entry name" value="OMPR_PHOB"/>
    <property type="match status" value="1"/>
</dbReference>
<dbReference type="InterPro" id="IPR001789">
    <property type="entry name" value="Sig_transdc_resp-reg_receiver"/>
</dbReference>
<protein>
    <submittedName>
        <fullName evidence="14">DNA-binding response regulator</fullName>
    </submittedName>
</protein>
<dbReference type="Gene3D" id="1.10.10.10">
    <property type="entry name" value="Winged helix-like DNA-binding domain superfamily/Winged helix DNA-binding domain"/>
    <property type="match status" value="1"/>
</dbReference>
<keyword evidence="4" id="KW-0805">Transcription regulation</keyword>
<keyword evidence="8" id="KW-0961">Cell wall biogenesis/degradation</keyword>
<dbReference type="PANTHER" id="PTHR48111:SF32">
    <property type="entry name" value="STAGE 0 SPORULATION PROTEIN A HOMOLOG"/>
    <property type="match status" value="1"/>
</dbReference>
<dbReference type="SMART" id="SM00862">
    <property type="entry name" value="Trans_reg_C"/>
    <property type="match status" value="1"/>
</dbReference>
<dbReference type="InterPro" id="IPR001867">
    <property type="entry name" value="OmpR/PhoB-type_DNA-bd"/>
</dbReference>
<dbReference type="SUPFAM" id="SSF52172">
    <property type="entry name" value="CheY-like"/>
    <property type="match status" value="1"/>
</dbReference>
<evidence type="ECO:0000313" key="13">
    <source>
        <dbReference type="EMBL" id="GEL80060.1"/>
    </source>
</evidence>
<proteinExistence type="predicted"/>
<keyword evidence="5 10" id="KW-0238">DNA-binding</keyword>
<dbReference type="GeneID" id="60998411"/>
<dbReference type="Gene3D" id="3.40.50.2300">
    <property type="match status" value="1"/>
</dbReference>
<sequence length="218" mass="25718">MERILVVEDEYMINQIVTEFLKERKYEVYSVRSGEQALEVFAEETFDLILLDIMLPGIRGTDVLKKIRETSDVPIIMLTALDDEYTQLLSFSHLISDYVVKPFSPLILIKRIENVFRMNQGNPHITIGEYAIDLDGGLVKYQEEEIHLTRKEYDILVILIRNKGKIITREQLVYQVWSYEYHLENRILDNHIKNIRKKMPLLSIKTIKNRGYQLEDTP</sequence>
<dbReference type="PROSITE" id="PS50110">
    <property type="entry name" value="RESPONSE_REGULATORY"/>
    <property type="match status" value="1"/>
</dbReference>
<evidence type="ECO:0000256" key="5">
    <source>
        <dbReference type="ARBA" id="ARBA00023125"/>
    </source>
</evidence>
<dbReference type="InterPro" id="IPR011006">
    <property type="entry name" value="CheY-like_superfamily"/>
</dbReference>
<dbReference type="GO" id="GO:0032993">
    <property type="term" value="C:protein-DNA complex"/>
    <property type="evidence" value="ECO:0007669"/>
    <property type="project" value="TreeGrafter"/>
</dbReference>
<dbReference type="GO" id="GO:0006355">
    <property type="term" value="P:regulation of DNA-templated transcription"/>
    <property type="evidence" value="ECO:0007669"/>
    <property type="project" value="InterPro"/>
</dbReference>
<dbReference type="GO" id="GO:0000156">
    <property type="term" value="F:phosphorelay response regulator activity"/>
    <property type="evidence" value="ECO:0007669"/>
    <property type="project" value="TreeGrafter"/>
</dbReference>
<dbReference type="OrthoDB" id="9790442at2"/>
<evidence type="ECO:0000256" key="7">
    <source>
        <dbReference type="ARBA" id="ARBA00023251"/>
    </source>
</evidence>
<evidence type="ECO:0000313" key="14">
    <source>
        <dbReference type="EMBL" id="ONN43295.1"/>
    </source>
</evidence>
<evidence type="ECO:0000256" key="9">
    <source>
        <dbReference type="PROSITE-ProRule" id="PRU00169"/>
    </source>
</evidence>
<evidence type="ECO:0000256" key="2">
    <source>
        <dbReference type="ARBA" id="ARBA00022553"/>
    </source>
</evidence>
<accession>A0A1L8UZL7</accession>
<evidence type="ECO:0000313" key="15">
    <source>
        <dbReference type="Proteomes" id="UP000189299"/>
    </source>
</evidence>
<keyword evidence="2 9" id="KW-0597">Phosphoprotein</keyword>
<dbReference type="InterPro" id="IPR039420">
    <property type="entry name" value="WalR-like"/>
</dbReference>
<comment type="caution">
    <text evidence="14">The sequence shown here is derived from an EMBL/GenBank/DDBJ whole genome shotgun (WGS) entry which is preliminary data.</text>
</comment>
<dbReference type="STRING" id="53346.A5802_000120"/>
<evidence type="ECO:0000256" key="6">
    <source>
        <dbReference type="ARBA" id="ARBA00023163"/>
    </source>
</evidence>
<dbReference type="Proteomes" id="UP000189299">
    <property type="component" value="Unassembled WGS sequence"/>
</dbReference>
<dbReference type="InterPro" id="IPR036388">
    <property type="entry name" value="WH-like_DNA-bd_sf"/>
</dbReference>
<keyword evidence="6" id="KW-0804">Transcription</keyword>
<evidence type="ECO:0000256" key="1">
    <source>
        <dbReference type="ARBA" id="ARBA00022491"/>
    </source>
</evidence>
<keyword evidence="16" id="KW-1185">Reference proteome</keyword>
<feature type="modified residue" description="4-aspartylphosphate" evidence="9">
    <location>
        <position position="52"/>
    </location>
</feature>
<keyword evidence="3" id="KW-0902">Two-component regulatory system</keyword>
<dbReference type="PANTHER" id="PTHR48111">
    <property type="entry name" value="REGULATOR OF RPOS"/>
    <property type="match status" value="1"/>
</dbReference>
<dbReference type="AlphaFoldDB" id="A0A1L8UZL7"/>
<evidence type="ECO:0000313" key="16">
    <source>
        <dbReference type="Proteomes" id="UP000321175"/>
    </source>
</evidence>
<dbReference type="CDD" id="cd00383">
    <property type="entry name" value="trans_reg_C"/>
    <property type="match status" value="1"/>
</dbReference>
<evidence type="ECO:0000256" key="4">
    <source>
        <dbReference type="ARBA" id="ARBA00023015"/>
    </source>
</evidence>
<evidence type="ECO:0000256" key="3">
    <source>
        <dbReference type="ARBA" id="ARBA00023012"/>
    </source>
</evidence>
<dbReference type="Pfam" id="PF00072">
    <property type="entry name" value="Response_reg"/>
    <property type="match status" value="1"/>
</dbReference>
<dbReference type="GO" id="GO:0046677">
    <property type="term" value="P:response to antibiotic"/>
    <property type="evidence" value="ECO:0007669"/>
    <property type="project" value="UniProtKB-KW"/>
</dbReference>
<evidence type="ECO:0000259" key="12">
    <source>
        <dbReference type="PROSITE" id="PS51755"/>
    </source>
</evidence>
<feature type="domain" description="OmpR/PhoB-type" evidence="12">
    <location>
        <begin position="122"/>
        <end position="216"/>
    </location>
</feature>
<dbReference type="Proteomes" id="UP000321175">
    <property type="component" value="Unassembled WGS sequence"/>
</dbReference>
<dbReference type="GO" id="GO:0071555">
    <property type="term" value="P:cell wall organization"/>
    <property type="evidence" value="ECO:0007669"/>
    <property type="project" value="UniProtKB-KW"/>
</dbReference>
<keyword evidence="7" id="KW-0046">Antibiotic resistance</keyword>
<dbReference type="FunFam" id="3.40.50.2300:FF:000001">
    <property type="entry name" value="DNA-binding response regulator PhoB"/>
    <property type="match status" value="1"/>
</dbReference>
<feature type="domain" description="Response regulatory" evidence="11">
    <location>
        <begin position="3"/>
        <end position="116"/>
    </location>
</feature>
<dbReference type="GO" id="GO:0005829">
    <property type="term" value="C:cytosol"/>
    <property type="evidence" value="ECO:0007669"/>
    <property type="project" value="TreeGrafter"/>
</dbReference>
<evidence type="ECO:0000259" key="11">
    <source>
        <dbReference type="PROSITE" id="PS50110"/>
    </source>
</evidence>
<reference evidence="14 15" key="1">
    <citation type="submission" date="2016-12" db="EMBL/GenBank/DDBJ databases">
        <authorList>
            <person name="Song W.-J."/>
            <person name="Kurnit D.M."/>
        </authorList>
    </citation>
    <scope>NUCLEOTIDE SEQUENCE [LARGE SCALE GENOMIC DNA]</scope>
    <source>
        <strain evidence="14 15">CGB1038-1_S1</strain>
    </source>
</reference>
<name>A0A1L8UZL7_ENTMU</name>
<dbReference type="EMBL" id="MSTR01000006">
    <property type="protein sequence ID" value="ONN43295.1"/>
    <property type="molecule type" value="Genomic_DNA"/>
</dbReference>
<dbReference type="SMART" id="SM00448">
    <property type="entry name" value="REC"/>
    <property type="match status" value="1"/>
</dbReference>
<dbReference type="GO" id="GO:0000976">
    <property type="term" value="F:transcription cis-regulatory region binding"/>
    <property type="evidence" value="ECO:0007669"/>
    <property type="project" value="TreeGrafter"/>
</dbReference>
<dbReference type="Pfam" id="PF00486">
    <property type="entry name" value="Trans_reg_C"/>
    <property type="match status" value="1"/>
</dbReference>